<evidence type="ECO:0000256" key="1">
    <source>
        <dbReference type="ARBA" id="ARBA00010641"/>
    </source>
</evidence>
<dbReference type="FunCoup" id="C1F2L1">
    <property type="interactions" value="265"/>
</dbReference>
<evidence type="ECO:0000256" key="4">
    <source>
        <dbReference type="ARBA" id="ARBA00023125"/>
    </source>
</evidence>
<evidence type="ECO:0000256" key="3">
    <source>
        <dbReference type="ARBA" id="ARBA00023082"/>
    </source>
</evidence>
<dbReference type="GO" id="GO:0006352">
    <property type="term" value="P:DNA-templated transcription initiation"/>
    <property type="evidence" value="ECO:0007669"/>
    <property type="project" value="InterPro"/>
</dbReference>
<dbReference type="KEGG" id="aca:ACP_2671"/>
<dbReference type="CDD" id="cd06171">
    <property type="entry name" value="Sigma70_r4"/>
    <property type="match status" value="1"/>
</dbReference>
<dbReference type="eggNOG" id="COG1595">
    <property type="taxonomic scope" value="Bacteria"/>
</dbReference>
<feature type="domain" description="RNA polymerase sigma-70 region 2" evidence="7">
    <location>
        <begin position="28"/>
        <end position="94"/>
    </location>
</feature>
<dbReference type="InterPro" id="IPR007627">
    <property type="entry name" value="RNA_pol_sigma70_r2"/>
</dbReference>
<dbReference type="Pfam" id="PF04542">
    <property type="entry name" value="Sigma70_r2"/>
    <property type="match status" value="1"/>
</dbReference>
<dbReference type="GO" id="GO:0003677">
    <property type="term" value="F:DNA binding"/>
    <property type="evidence" value="ECO:0007669"/>
    <property type="project" value="UniProtKB-KW"/>
</dbReference>
<evidence type="ECO:0000256" key="5">
    <source>
        <dbReference type="ARBA" id="ARBA00023163"/>
    </source>
</evidence>
<keyword evidence="5 6" id="KW-0804">Transcription</keyword>
<dbReference type="Gene3D" id="1.10.1740.10">
    <property type="match status" value="1"/>
</dbReference>
<evidence type="ECO:0000313" key="9">
    <source>
        <dbReference type="EMBL" id="ACO34254.1"/>
    </source>
</evidence>
<proteinExistence type="inferred from homology"/>
<dbReference type="SUPFAM" id="SSF88946">
    <property type="entry name" value="Sigma2 domain of RNA polymerase sigma factors"/>
    <property type="match status" value="1"/>
</dbReference>
<dbReference type="EMBL" id="CP001472">
    <property type="protein sequence ID" value="ACO34254.1"/>
    <property type="molecule type" value="Genomic_DNA"/>
</dbReference>
<keyword evidence="4 6" id="KW-0238">DNA-binding</keyword>
<keyword evidence="10" id="KW-1185">Reference proteome</keyword>
<dbReference type="Proteomes" id="UP000002207">
    <property type="component" value="Chromosome"/>
</dbReference>
<evidence type="ECO:0000259" key="8">
    <source>
        <dbReference type="Pfam" id="PF08281"/>
    </source>
</evidence>
<keyword evidence="2 6" id="KW-0805">Transcription regulation</keyword>
<dbReference type="NCBIfam" id="TIGR02937">
    <property type="entry name" value="sigma70-ECF"/>
    <property type="match status" value="1"/>
</dbReference>
<name>C1F2L1_ACIC5</name>
<evidence type="ECO:0000313" key="10">
    <source>
        <dbReference type="Proteomes" id="UP000002207"/>
    </source>
</evidence>
<dbReference type="HOGENOM" id="CLU_047691_3_0_0"/>
<dbReference type="InterPro" id="IPR013249">
    <property type="entry name" value="RNA_pol_sigma70_r4_t2"/>
</dbReference>
<evidence type="ECO:0000256" key="2">
    <source>
        <dbReference type="ARBA" id="ARBA00023015"/>
    </source>
</evidence>
<dbReference type="STRING" id="240015.ACP_2671"/>
<dbReference type="RefSeq" id="WP_015897735.1">
    <property type="nucleotide sequence ID" value="NC_012483.1"/>
</dbReference>
<dbReference type="OrthoDB" id="9784984at2"/>
<dbReference type="InterPro" id="IPR013325">
    <property type="entry name" value="RNA_pol_sigma_r2"/>
</dbReference>
<keyword evidence="3 6" id="KW-0731">Sigma factor</keyword>
<gene>
    <name evidence="9" type="ordered locus">ACP_2671</name>
</gene>
<dbReference type="InterPro" id="IPR013324">
    <property type="entry name" value="RNA_pol_sigma_r3/r4-like"/>
</dbReference>
<dbReference type="PANTHER" id="PTHR43133:SF51">
    <property type="entry name" value="RNA POLYMERASE SIGMA FACTOR"/>
    <property type="match status" value="1"/>
</dbReference>
<organism evidence="9 10">
    <name type="scientific">Acidobacterium capsulatum (strain ATCC 51196 / DSM 11244 / BCRC 80197 / JCM 7670 / NBRC 15755 / NCIMB 13165 / 161)</name>
    <dbReference type="NCBI Taxonomy" id="240015"/>
    <lineage>
        <taxon>Bacteria</taxon>
        <taxon>Pseudomonadati</taxon>
        <taxon>Acidobacteriota</taxon>
        <taxon>Terriglobia</taxon>
        <taxon>Terriglobales</taxon>
        <taxon>Acidobacteriaceae</taxon>
        <taxon>Acidobacterium</taxon>
    </lineage>
</organism>
<sequence length="208" mass="23991">MTDTLAENGEARIIAAILAGQKELFHDLIRPYERHVYVMTFAILKNEADAEEVTQEAFLKAWRALPSFRAESRFGTWLVSIALNEARGRLRRKNQAPTDSIDETHEDGTPHVSPALLRDWREIPSEMLERAEVRTLLRAAIDHLPLIYREIFLLRDLEELSVNECAAALNISVSAAKVRLHRARLLLQKELAPQLKHLNPKRRWFPWS</sequence>
<dbReference type="InterPro" id="IPR014284">
    <property type="entry name" value="RNA_pol_sigma-70_dom"/>
</dbReference>
<evidence type="ECO:0000259" key="7">
    <source>
        <dbReference type="Pfam" id="PF04542"/>
    </source>
</evidence>
<dbReference type="InterPro" id="IPR036388">
    <property type="entry name" value="WH-like_DNA-bd_sf"/>
</dbReference>
<dbReference type="InterPro" id="IPR039425">
    <property type="entry name" value="RNA_pol_sigma-70-like"/>
</dbReference>
<dbReference type="SUPFAM" id="SSF88659">
    <property type="entry name" value="Sigma3 and sigma4 domains of RNA polymerase sigma factors"/>
    <property type="match status" value="1"/>
</dbReference>
<accession>C1F2L1</accession>
<dbReference type="Pfam" id="PF08281">
    <property type="entry name" value="Sigma70_r4_2"/>
    <property type="match status" value="1"/>
</dbReference>
<evidence type="ECO:0000256" key="6">
    <source>
        <dbReference type="RuleBase" id="RU000716"/>
    </source>
</evidence>
<comment type="similarity">
    <text evidence="1 6">Belongs to the sigma-70 factor family. ECF subfamily.</text>
</comment>
<dbReference type="PROSITE" id="PS01063">
    <property type="entry name" value="SIGMA70_ECF"/>
    <property type="match status" value="1"/>
</dbReference>
<dbReference type="GO" id="GO:0016987">
    <property type="term" value="F:sigma factor activity"/>
    <property type="evidence" value="ECO:0007669"/>
    <property type="project" value="UniProtKB-KW"/>
</dbReference>
<dbReference type="AlphaFoldDB" id="C1F2L1"/>
<dbReference type="PANTHER" id="PTHR43133">
    <property type="entry name" value="RNA POLYMERASE ECF-TYPE SIGMA FACTO"/>
    <property type="match status" value="1"/>
</dbReference>
<reference evidence="9 10" key="1">
    <citation type="journal article" date="2009" name="Appl. Environ. Microbiol.">
        <title>Three genomes from the phylum Acidobacteria provide insight into the lifestyles of these microorganisms in soils.</title>
        <authorList>
            <person name="Ward N.L."/>
            <person name="Challacombe J.F."/>
            <person name="Janssen P.H."/>
            <person name="Henrissat B."/>
            <person name="Coutinho P.M."/>
            <person name="Wu M."/>
            <person name="Xie G."/>
            <person name="Haft D.H."/>
            <person name="Sait M."/>
            <person name="Badger J."/>
            <person name="Barabote R.D."/>
            <person name="Bradley B."/>
            <person name="Brettin T.S."/>
            <person name="Brinkac L.M."/>
            <person name="Bruce D."/>
            <person name="Creasy T."/>
            <person name="Daugherty S.C."/>
            <person name="Davidsen T.M."/>
            <person name="DeBoy R.T."/>
            <person name="Detter J.C."/>
            <person name="Dodson R.J."/>
            <person name="Durkin A.S."/>
            <person name="Ganapathy A."/>
            <person name="Gwinn-Giglio M."/>
            <person name="Han C.S."/>
            <person name="Khouri H."/>
            <person name="Kiss H."/>
            <person name="Kothari S.P."/>
            <person name="Madupu R."/>
            <person name="Nelson K.E."/>
            <person name="Nelson W.C."/>
            <person name="Paulsen I."/>
            <person name="Penn K."/>
            <person name="Ren Q."/>
            <person name="Rosovitz M.J."/>
            <person name="Selengut J.D."/>
            <person name="Shrivastava S."/>
            <person name="Sullivan S.A."/>
            <person name="Tapia R."/>
            <person name="Thompson L.S."/>
            <person name="Watkins K.L."/>
            <person name="Yang Q."/>
            <person name="Yu C."/>
            <person name="Zafar N."/>
            <person name="Zhou L."/>
            <person name="Kuske C.R."/>
        </authorList>
    </citation>
    <scope>NUCLEOTIDE SEQUENCE [LARGE SCALE GENOMIC DNA]</scope>
    <source>
        <strain evidence="10">ATCC 51196 / DSM 11244 / BCRC 80197 / JCM 7670 / NBRC 15755 / NCIMB 13165 / 161</strain>
    </source>
</reference>
<dbReference type="InParanoid" id="C1F2L1"/>
<feature type="domain" description="RNA polymerase sigma factor 70 region 4 type 2" evidence="8">
    <location>
        <begin position="136"/>
        <end position="186"/>
    </location>
</feature>
<dbReference type="Gene3D" id="1.10.10.10">
    <property type="entry name" value="Winged helix-like DNA-binding domain superfamily/Winged helix DNA-binding domain"/>
    <property type="match status" value="1"/>
</dbReference>
<protein>
    <recommendedName>
        <fullName evidence="6">RNA polymerase sigma factor</fullName>
    </recommendedName>
</protein>
<dbReference type="InterPro" id="IPR000838">
    <property type="entry name" value="RNA_pol_sigma70_ECF_CS"/>
</dbReference>